<name>A0ABS1RQ54_RHOSU</name>
<dbReference type="EMBL" id="JAESJJ010000004">
    <property type="protein sequence ID" value="MBL3608207.1"/>
    <property type="molecule type" value="Genomic_DNA"/>
</dbReference>
<reference evidence="1 2" key="1">
    <citation type="submission" date="2021-01" db="EMBL/GenBank/DDBJ databases">
        <title>Draft genomes of Rhodovulum sulfidophilum.</title>
        <authorList>
            <person name="Guzman M.S."/>
        </authorList>
    </citation>
    <scope>NUCLEOTIDE SEQUENCE [LARGE SCALE GENOMIC DNA]</scope>
    <source>
        <strain evidence="1 2">AB35</strain>
    </source>
</reference>
<keyword evidence="2" id="KW-1185">Reference proteome</keyword>
<dbReference type="Pfam" id="PF11367">
    <property type="entry name" value="Tail_completion_gp17"/>
    <property type="match status" value="1"/>
</dbReference>
<evidence type="ECO:0000313" key="2">
    <source>
        <dbReference type="Proteomes" id="UP000604473"/>
    </source>
</evidence>
<protein>
    <submittedName>
        <fullName evidence="1">DUF3168 domain-containing protein</fullName>
    </submittedName>
</protein>
<dbReference type="Gene3D" id="3.30.2000.30">
    <property type="match status" value="1"/>
</dbReference>
<accession>A0ABS1RQ54</accession>
<proteinExistence type="predicted"/>
<comment type="caution">
    <text evidence="1">The sequence shown here is derived from an EMBL/GenBank/DDBJ whole genome shotgun (WGS) entry which is preliminary data.</text>
</comment>
<organism evidence="1 2">
    <name type="scientific">Rhodovulum sulfidophilum</name>
    <name type="common">Rhodobacter sulfidophilus</name>
    <dbReference type="NCBI Taxonomy" id="35806"/>
    <lineage>
        <taxon>Bacteria</taxon>
        <taxon>Pseudomonadati</taxon>
        <taxon>Pseudomonadota</taxon>
        <taxon>Alphaproteobacteria</taxon>
        <taxon>Rhodobacterales</taxon>
        <taxon>Paracoccaceae</taxon>
        <taxon>Rhodovulum</taxon>
    </lineage>
</organism>
<sequence>MSFETVAQTAIFAALDGALSCPVYDTPPALPEGMPESGFPYVVIGDDTLVADEADDVIGAQATATIHFWSRAPGNKQVKALMGEAFGRLHRAALTAPGFKLLDCLREFSTVSVGPDGKTRHGVQRYRIIMHKE</sequence>
<dbReference type="InterPro" id="IPR021508">
    <property type="entry name" value="Gp17-like"/>
</dbReference>
<dbReference type="InterPro" id="IPR053745">
    <property type="entry name" value="Viral_Tail_Comp_sf"/>
</dbReference>
<dbReference type="Proteomes" id="UP000604473">
    <property type="component" value="Unassembled WGS sequence"/>
</dbReference>
<evidence type="ECO:0000313" key="1">
    <source>
        <dbReference type="EMBL" id="MBL3608207.1"/>
    </source>
</evidence>
<dbReference type="RefSeq" id="WP_202247754.1">
    <property type="nucleotide sequence ID" value="NZ_JAESJJ010000004.1"/>
</dbReference>
<gene>
    <name evidence="1" type="ORF">JMM60_05230</name>
</gene>